<dbReference type="Proteomes" id="UP001156870">
    <property type="component" value="Unassembled WGS sequence"/>
</dbReference>
<dbReference type="InterPro" id="IPR041492">
    <property type="entry name" value="HAD_2"/>
</dbReference>
<dbReference type="InterPro" id="IPR006439">
    <property type="entry name" value="HAD-SF_hydro_IA"/>
</dbReference>
<protein>
    <submittedName>
        <fullName evidence="1">Haloacid dehalogenase</fullName>
    </submittedName>
</protein>
<proteinExistence type="predicted"/>
<dbReference type="InterPro" id="IPR023198">
    <property type="entry name" value="PGP-like_dom2"/>
</dbReference>
<evidence type="ECO:0000313" key="2">
    <source>
        <dbReference type="Proteomes" id="UP001156870"/>
    </source>
</evidence>
<dbReference type="Gene3D" id="3.40.50.1000">
    <property type="entry name" value="HAD superfamily/HAD-like"/>
    <property type="match status" value="1"/>
</dbReference>
<reference evidence="1 2" key="1">
    <citation type="journal article" date="2014" name="Int. J. Syst. Evol. Microbiol.">
        <title>Complete genome sequence of Corynebacterium casei LMG S-19264T (=DSM 44701T), isolated from a smear-ripened cheese.</title>
        <authorList>
            <consortium name="US DOE Joint Genome Institute (JGI-PGF)"/>
            <person name="Walter F."/>
            <person name="Albersmeier A."/>
            <person name="Kalinowski J."/>
            <person name="Ruckert C."/>
        </authorList>
    </citation>
    <scope>NUCLEOTIDE SEQUENCE [LARGE SCALE GENOMIC DNA]</scope>
    <source>
        <strain evidence="1 2">NBRC 110095</strain>
    </source>
</reference>
<dbReference type="SFLD" id="SFLDS00003">
    <property type="entry name" value="Haloacid_Dehalogenase"/>
    <property type="match status" value="1"/>
</dbReference>
<dbReference type="AlphaFoldDB" id="A0AA37T662"/>
<organism evidence="1 2">
    <name type="scientific">Marinibactrum halimedae</name>
    <dbReference type="NCBI Taxonomy" id="1444977"/>
    <lineage>
        <taxon>Bacteria</taxon>
        <taxon>Pseudomonadati</taxon>
        <taxon>Pseudomonadota</taxon>
        <taxon>Gammaproteobacteria</taxon>
        <taxon>Cellvibrionales</taxon>
        <taxon>Cellvibrionaceae</taxon>
        <taxon>Marinibactrum</taxon>
    </lineage>
</organism>
<dbReference type="InterPro" id="IPR023214">
    <property type="entry name" value="HAD_sf"/>
</dbReference>
<sequence length="223" mass="24721">MNTLNALLLDHDGTLVNSEIVHYEIWRDILADNHVVFPESWYREHSVGVSEVTCAAMLAEAFPVSCSAEKLLQEKRRRVQAHQQQSGYPPMAGADAFIRYFHRVGVKIAIASGSNYEDVKRSLLRQGWSEMVSVISTGDRVDNNKPAPDVYCRAMEELGVSPEASLAIEDTQTGLTAAVSAGVSCLAIPSEYSSHHDFQQATALLPNLLEAAEWIKSHWRIPE</sequence>
<dbReference type="Gene3D" id="1.10.150.240">
    <property type="entry name" value="Putative phosphatase, domain 2"/>
    <property type="match status" value="1"/>
</dbReference>
<dbReference type="InterPro" id="IPR036412">
    <property type="entry name" value="HAD-like_sf"/>
</dbReference>
<dbReference type="CDD" id="cd07505">
    <property type="entry name" value="HAD_BPGM-like"/>
    <property type="match status" value="1"/>
</dbReference>
<dbReference type="SUPFAM" id="SSF56784">
    <property type="entry name" value="HAD-like"/>
    <property type="match status" value="1"/>
</dbReference>
<dbReference type="EMBL" id="BSPD01000077">
    <property type="protein sequence ID" value="GLS27419.1"/>
    <property type="molecule type" value="Genomic_DNA"/>
</dbReference>
<dbReference type="Pfam" id="PF13419">
    <property type="entry name" value="HAD_2"/>
    <property type="match status" value="1"/>
</dbReference>
<dbReference type="NCBIfam" id="TIGR01509">
    <property type="entry name" value="HAD-SF-IA-v3"/>
    <property type="match status" value="1"/>
</dbReference>
<dbReference type="PANTHER" id="PTHR18901:SF38">
    <property type="entry name" value="PSEUDOURIDINE-5'-PHOSPHATASE"/>
    <property type="match status" value="1"/>
</dbReference>
<dbReference type="RefSeq" id="WP_232595531.1">
    <property type="nucleotide sequence ID" value="NZ_BSPD01000077.1"/>
</dbReference>
<keyword evidence="2" id="KW-1185">Reference proteome</keyword>
<accession>A0AA37T662</accession>
<evidence type="ECO:0000313" key="1">
    <source>
        <dbReference type="EMBL" id="GLS27419.1"/>
    </source>
</evidence>
<gene>
    <name evidence="1" type="ORF">GCM10007877_31380</name>
</gene>
<dbReference type="PANTHER" id="PTHR18901">
    <property type="entry name" value="2-DEOXYGLUCOSE-6-PHOSPHATE PHOSPHATASE 2"/>
    <property type="match status" value="1"/>
</dbReference>
<dbReference type="SFLD" id="SFLDG01129">
    <property type="entry name" value="C1.5:_HAD__Beta-PGM__Phosphata"/>
    <property type="match status" value="1"/>
</dbReference>
<name>A0AA37T662_9GAMM</name>
<comment type="caution">
    <text evidence="1">The sequence shown here is derived from an EMBL/GenBank/DDBJ whole genome shotgun (WGS) entry which is preliminary data.</text>
</comment>